<keyword evidence="3" id="KW-1185">Reference proteome</keyword>
<dbReference type="RefSeq" id="WP_256610740.1">
    <property type="nucleotide sequence ID" value="NZ_JANIBM010000009.1"/>
</dbReference>
<feature type="transmembrane region" description="Helical" evidence="1">
    <location>
        <begin position="56"/>
        <end position="74"/>
    </location>
</feature>
<evidence type="ECO:0000313" key="3">
    <source>
        <dbReference type="Proteomes" id="UP001524569"/>
    </source>
</evidence>
<accession>A0ABT1UGU8</accession>
<keyword evidence="1" id="KW-0812">Transmembrane</keyword>
<feature type="transmembrane region" description="Helical" evidence="1">
    <location>
        <begin position="121"/>
        <end position="143"/>
    </location>
</feature>
<protein>
    <submittedName>
        <fullName evidence="2">Uncharacterized protein</fullName>
    </submittedName>
</protein>
<evidence type="ECO:0000313" key="2">
    <source>
        <dbReference type="EMBL" id="MCQ8181454.1"/>
    </source>
</evidence>
<comment type="caution">
    <text evidence="2">The sequence shown here is derived from an EMBL/GenBank/DDBJ whole genome shotgun (WGS) entry which is preliminary data.</text>
</comment>
<feature type="transmembrane region" description="Helical" evidence="1">
    <location>
        <begin position="81"/>
        <end position="101"/>
    </location>
</feature>
<keyword evidence="1" id="KW-1133">Transmembrane helix</keyword>
<feature type="transmembrane region" description="Helical" evidence="1">
    <location>
        <begin position="12"/>
        <end position="36"/>
    </location>
</feature>
<sequence>MATNKSASTDILLLRGAALWLLAALLLAWCLVGLNLELAPLQALFPGKPARLLQAHLDYLLMSALLFGFAAAGIGLPRLVAWAMVVGACTNSSLFLLMALFPHLDGPQPQADGWLLLFKFYTFASIVTTSYGFGRAACCLLAWTRQRPGAA</sequence>
<keyword evidence="1" id="KW-0472">Membrane</keyword>
<evidence type="ECO:0000256" key="1">
    <source>
        <dbReference type="SAM" id="Phobius"/>
    </source>
</evidence>
<name>A0ABT1UGU8_9GAMM</name>
<gene>
    <name evidence="2" type="ORF">NP603_10075</name>
</gene>
<proteinExistence type="predicted"/>
<organism evidence="2 3">
    <name type="scientific">Methylomonas aurea</name>
    <dbReference type="NCBI Taxonomy" id="2952224"/>
    <lineage>
        <taxon>Bacteria</taxon>
        <taxon>Pseudomonadati</taxon>
        <taxon>Pseudomonadota</taxon>
        <taxon>Gammaproteobacteria</taxon>
        <taxon>Methylococcales</taxon>
        <taxon>Methylococcaceae</taxon>
        <taxon>Methylomonas</taxon>
    </lineage>
</organism>
<dbReference type="EMBL" id="JANIBM010000009">
    <property type="protein sequence ID" value="MCQ8181454.1"/>
    <property type="molecule type" value="Genomic_DNA"/>
</dbReference>
<reference evidence="2 3" key="1">
    <citation type="submission" date="2022-07" db="EMBL/GenBank/DDBJ databases">
        <title>Methylomonas rivi sp. nov., Methylomonas rosea sp. nov., Methylomonas aureus sp. nov. and Methylomonas subterranea sp. nov., four novel methanotrophs isolated from a freshwater creek and the deep terrestrial subsurface.</title>
        <authorList>
            <person name="Abin C."/>
            <person name="Sankaranarayanan K."/>
            <person name="Garner C."/>
            <person name="Sindelar R."/>
            <person name="Kotary K."/>
            <person name="Garner R."/>
            <person name="Barclay S."/>
            <person name="Lawson P."/>
            <person name="Krumholz L."/>
        </authorList>
    </citation>
    <scope>NUCLEOTIDE SEQUENCE [LARGE SCALE GENOMIC DNA]</scope>
    <source>
        <strain evidence="2 3">SURF-1</strain>
    </source>
</reference>
<dbReference type="Proteomes" id="UP001524569">
    <property type="component" value="Unassembled WGS sequence"/>
</dbReference>